<gene>
    <name evidence="1" type="ORF">PDJAM_G00215170</name>
</gene>
<sequence length="83" mass="9836">MHAVFLSEAQCSRDRLRIHQDQPRPCTDPALWRKRGEASRDLFRQNPVWRNLSAGESFRSDGNLSTSLWRVAEKRLPWEETRE</sequence>
<proteinExistence type="predicted"/>
<comment type="caution">
    <text evidence="1">The sequence shown here is derived from an EMBL/GenBank/DDBJ whole genome shotgun (WGS) entry which is preliminary data.</text>
</comment>
<keyword evidence="2" id="KW-1185">Reference proteome</keyword>
<evidence type="ECO:0000313" key="2">
    <source>
        <dbReference type="Proteomes" id="UP000830395"/>
    </source>
</evidence>
<protein>
    <submittedName>
        <fullName evidence="1">Uncharacterized protein</fullName>
    </submittedName>
</protein>
<dbReference type="EMBL" id="CM040979">
    <property type="protein sequence ID" value="MCJ8732758.1"/>
    <property type="molecule type" value="Genomic_DNA"/>
</dbReference>
<dbReference type="Proteomes" id="UP000830395">
    <property type="component" value="Chromosome 5"/>
</dbReference>
<evidence type="ECO:0000313" key="1">
    <source>
        <dbReference type="EMBL" id="MCJ8732758.1"/>
    </source>
</evidence>
<organism evidence="1 2">
    <name type="scientific">Pangasius djambal</name>
    <dbReference type="NCBI Taxonomy" id="1691987"/>
    <lineage>
        <taxon>Eukaryota</taxon>
        <taxon>Metazoa</taxon>
        <taxon>Chordata</taxon>
        <taxon>Craniata</taxon>
        <taxon>Vertebrata</taxon>
        <taxon>Euteleostomi</taxon>
        <taxon>Actinopterygii</taxon>
        <taxon>Neopterygii</taxon>
        <taxon>Teleostei</taxon>
        <taxon>Ostariophysi</taxon>
        <taxon>Siluriformes</taxon>
        <taxon>Pangasiidae</taxon>
        <taxon>Pangasius</taxon>
    </lineage>
</organism>
<accession>A0ACC5YB29</accession>
<name>A0ACC5YB29_9TELE</name>
<reference evidence="1" key="1">
    <citation type="submission" date="2020-02" db="EMBL/GenBank/DDBJ databases">
        <title>Genome sequencing of the panga catfish, Pangasius djambal.</title>
        <authorList>
            <person name="Wen M."/>
            <person name="Zahm M."/>
            <person name="Roques C."/>
            <person name="Cabau C."/>
            <person name="Klopp C."/>
            <person name="Donnadieu C."/>
            <person name="Jouanno E."/>
            <person name="Avarre J.-C."/>
            <person name="Campet M."/>
            <person name="Ha T."/>
            <person name="Dugue R."/>
            <person name="Lampietro C."/>
            <person name="Louis A."/>
            <person name="Herpin A."/>
            <person name="Echchiki A."/>
            <person name="Berthelot C."/>
            <person name="Parey E."/>
            <person name="Roest-Crollius H."/>
            <person name="Braasch I."/>
            <person name="Postlethwait J.H."/>
            <person name="Bobe J."/>
            <person name="Montfort J."/>
            <person name="Bouchez O."/>
            <person name="Begum T."/>
            <person name="Schartl M."/>
            <person name="Gustiano R."/>
            <person name="Guiguen Y."/>
        </authorList>
    </citation>
    <scope>NUCLEOTIDE SEQUENCE</scope>
    <source>
        <strain evidence="1">Pdj_M5554</strain>
    </source>
</reference>